<dbReference type="GO" id="GO:0005737">
    <property type="term" value="C:cytoplasm"/>
    <property type="evidence" value="ECO:0007669"/>
    <property type="project" value="TreeGrafter"/>
</dbReference>
<comment type="catalytic activity">
    <reaction evidence="1">
        <text>Release of an N-terminal amino acid, Xaa-|-Yaa- from a peptide, amide or arylamide. Xaa is preferably Ala, but may be most amino acids including Pro (slow action). When a terminal hydrophobic residue is followed by a prolyl residue, the two may be released as an intact Xaa-Pro dipeptide.</text>
        <dbReference type="EC" id="3.4.11.2"/>
    </reaction>
</comment>
<dbReference type="Pfam" id="PF01433">
    <property type="entry name" value="Peptidase_M1"/>
    <property type="match status" value="1"/>
</dbReference>
<dbReference type="CDD" id="cd09601">
    <property type="entry name" value="M1_APN-Q_like"/>
    <property type="match status" value="1"/>
</dbReference>
<feature type="domain" description="Aminopeptidase N-like N-terminal" evidence="22">
    <location>
        <begin position="100"/>
        <end position="219"/>
    </location>
</feature>
<feature type="domain" description="Peptidase M1 membrane alanine aminopeptidase" evidence="20">
    <location>
        <begin position="236"/>
        <end position="415"/>
    </location>
</feature>
<keyword evidence="19" id="KW-0812">Transmembrane</keyword>
<feature type="binding site" evidence="17">
    <location>
        <position position="329"/>
    </location>
    <ligand>
        <name>Zn(2+)</name>
        <dbReference type="ChEBI" id="CHEBI:29105"/>
        <note>catalytic</note>
    </ligand>
</feature>
<dbReference type="InterPro" id="IPR024571">
    <property type="entry name" value="ERAP1-like_C_dom"/>
</dbReference>
<evidence type="ECO:0000256" key="1">
    <source>
        <dbReference type="ARBA" id="ARBA00000098"/>
    </source>
</evidence>
<evidence type="ECO:0000256" key="3">
    <source>
        <dbReference type="ARBA" id="ARBA00010136"/>
    </source>
</evidence>
<keyword evidence="10 19" id="KW-0378">Hydrolase</keyword>
<dbReference type="InterPro" id="IPR034016">
    <property type="entry name" value="M1_APN-typ"/>
</dbReference>
<name>A0A8X6GLG1_TRICU</name>
<feature type="binding site" evidence="17">
    <location>
        <position position="306"/>
    </location>
    <ligand>
        <name>Zn(2+)</name>
        <dbReference type="ChEBI" id="CHEBI:29105"/>
        <note>catalytic</note>
    </ligand>
</feature>
<evidence type="ECO:0000256" key="15">
    <source>
        <dbReference type="ARBA" id="ARBA00023180"/>
    </source>
</evidence>
<dbReference type="InterPro" id="IPR042097">
    <property type="entry name" value="Aminopeptidase_N-like_N_sf"/>
</dbReference>
<evidence type="ECO:0000256" key="11">
    <source>
        <dbReference type="ARBA" id="ARBA00022833"/>
    </source>
</evidence>
<keyword evidence="9" id="KW-0732">Signal</keyword>
<evidence type="ECO:0000256" key="5">
    <source>
        <dbReference type="ARBA" id="ARBA00022475"/>
    </source>
</evidence>
<dbReference type="Pfam" id="PF17900">
    <property type="entry name" value="Peptidase_M1_N"/>
    <property type="match status" value="1"/>
</dbReference>
<keyword evidence="14" id="KW-1015">Disulfide bond</keyword>
<dbReference type="GO" id="GO:0043171">
    <property type="term" value="P:peptide catabolic process"/>
    <property type="evidence" value="ECO:0007669"/>
    <property type="project" value="TreeGrafter"/>
</dbReference>
<evidence type="ECO:0000313" key="23">
    <source>
        <dbReference type="EMBL" id="GFR06568.1"/>
    </source>
</evidence>
<feature type="site" description="Transition state stabilizer" evidence="18">
    <location>
        <position position="390"/>
    </location>
</feature>
<dbReference type="GO" id="GO:0008270">
    <property type="term" value="F:zinc ion binding"/>
    <property type="evidence" value="ECO:0007669"/>
    <property type="project" value="UniProtKB-UniRule"/>
</dbReference>
<dbReference type="PANTHER" id="PTHR11533">
    <property type="entry name" value="PROTEASE M1 ZINC METALLOPROTEASE"/>
    <property type="match status" value="1"/>
</dbReference>
<evidence type="ECO:0000256" key="8">
    <source>
        <dbReference type="ARBA" id="ARBA00022723"/>
    </source>
</evidence>
<dbReference type="GO" id="GO:0098552">
    <property type="term" value="C:side of membrane"/>
    <property type="evidence" value="ECO:0007669"/>
    <property type="project" value="UniProtKB-KW"/>
</dbReference>
<accession>A0A8X6GLG1</accession>
<dbReference type="Pfam" id="PF11838">
    <property type="entry name" value="ERAP1_C"/>
    <property type="match status" value="1"/>
</dbReference>
<evidence type="ECO:0000256" key="10">
    <source>
        <dbReference type="ARBA" id="ARBA00022801"/>
    </source>
</evidence>
<evidence type="ECO:0000256" key="6">
    <source>
        <dbReference type="ARBA" id="ARBA00022622"/>
    </source>
</evidence>
<dbReference type="PANTHER" id="PTHR11533:SF294">
    <property type="entry name" value="THYROTROPIN-RELEASING HORMONE-DEGRADING ECTOENZYME"/>
    <property type="match status" value="1"/>
</dbReference>
<comment type="subcellular location">
    <subcellularLocation>
        <location evidence="2">Cell membrane</location>
        <topology evidence="2">Lipid-anchor</topology>
        <topology evidence="2">GPI-anchor</topology>
    </subcellularLocation>
</comment>
<evidence type="ECO:0000256" key="7">
    <source>
        <dbReference type="ARBA" id="ARBA00022670"/>
    </source>
</evidence>
<dbReference type="FunFam" id="1.10.390.10:FF:000006">
    <property type="entry name" value="Puromycin-sensitive aminopeptidase"/>
    <property type="match status" value="1"/>
</dbReference>
<keyword evidence="12 19" id="KW-0482">Metalloprotease</keyword>
<dbReference type="InterPro" id="IPR050344">
    <property type="entry name" value="Peptidase_M1_aminopeptidases"/>
</dbReference>
<dbReference type="FunFam" id="1.25.50.20:FF:000001">
    <property type="entry name" value="Aminopeptidase"/>
    <property type="match status" value="1"/>
</dbReference>
<feature type="binding site" evidence="17">
    <location>
        <position position="310"/>
    </location>
    <ligand>
        <name>Zn(2+)</name>
        <dbReference type="ChEBI" id="CHEBI:29105"/>
        <note>catalytic</note>
    </ligand>
</feature>
<feature type="domain" description="ERAP1-like C-terminal" evidence="21">
    <location>
        <begin position="513"/>
        <end position="835"/>
    </location>
</feature>
<dbReference type="PRINTS" id="PR00756">
    <property type="entry name" value="ALADIPTASE"/>
</dbReference>
<evidence type="ECO:0000256" key="16">
    <source>
        <dbReference type="PIRSR" id="PIRSR634016-1"/>
    </source>
</evidence>
<dbReference type="SUPFAM" id="SSF55486">
    <property type="entry name" value="Metalloproteases ('zincins'), catalytic domain"/>
    <property type="match status" value="1"/>
</dbReference>
<keyword evidence="4 19" id="KW-0031">Aminopeptidase</keyword>
<keyword evidence="15" id="KW-0325">Glycoprotein</keyword>
<evidence type="ECO:0000259" key="20">
    <source>
        <dbReference type="Pfam" id="PF01433"/>
    </source>
</evidence>
<dbReference type="Gene3D" id="2.60.40.1910">
    <property type="match status" value="1"/>
</dbReference>
<proteinExistence type="inferred from homology"/>
<dbReference type="OrthoDB" id="510539at2759"/>
<dbReference type="InterPro" id="IPR014782">
    <property type="entry name" value="Peptidase_M1_dom"/>
</dbReference>
<evidence type="ECO:0000313" key="24">
    <source>
        <dbReference type="Proteomes" id="UP000887116"/>
    </source>
</evidence>
<dbReference type="FunFam" id="2.60.40.1910:FF:000008">
    <property type="entry name" value="Aminopeptidase"/>
    <property type="match status" value="1"/>
</dbReference>
<evidence type="ECO:0000259" key="22">
    <source>
        <dbReference type="Pfam" id="PF17900"/>
    </source>
</evidence>
<evidence type="ECO:0000256" key="14">
    <source>
        <dbReference type="ARBA" id="ARBA00023157"/>
    </source>
</evidence>
<dbReference type="GO" id="GO:0005886">
    <property type="term" value="C:plasma membrane"/>
    <property type="evidence" value="ECO:0007669"/>
    <property type="project" value="UniProtKB-SubCell"/>
</dbReference>
<dbReference type="AlphaFoldDB" id="A0A8X6GLG1"/>
<dbReference type="GO" id="GO:0005615">
    <property type="term" value="C:extracellular space"/>
    <property type="evidence" value="ECO:0007669"/>
    <property type="project" value="TreeGrafter"/>
</dbReference>
<dbReference type="SUPFAM" id="SSF63737">
    <property type="entry name" value="Leukotriene A4 hydrolase N-terminal domain"/>
    <property type="match status" value="1"/>
</dbReference>
<comment type="cofactor">
    <cofactor evidence="17 19">
        <name>Zn(2+)</name>
        <dbReference type="ChEBI" id="CHEBI:29105"/>
    </cofactor>
    <text evidence="17 19">Binds 1 zinc ion per subunit.</text>
</comment>
<evidence type="ECO:0000259" key="21">
    <source>
        <dbReference type="Pfam" id="PF11838"/>
    </source>
</evidence>
<dbReference type="Proteomes" id="UP000887116">
    <property type="component" value="Unassembled WGS sequence"/>
</dbReference>
<dbReference type="GO" id="GO:0042277">
    <property type="term" value="F:peptide binding"/>
    <property type="evidence" value="ECO:0007669"/>
    <property type="project" value="TreeGrafter"/>
</dbReference>
<dbReference type="InterPro" id="IPR045357">
    <property type="entry name" value="Aminopeptidase_N-like_N"/>
</dbReference>
<feature type="active site" description="Proton acceptor" evidence="16">
    <location>
        <position position="307"/>
    </location>
</feature>
<dbReference type="InterPro" id="IPR027268">
    <property type="entry name" value="Peptidase_M4/M1_CTD_sf"/>
</dbReference>
<keyword evidence="13 19" id="KW-0472">Membrane</keyword>
<comment type="caution">
    <text evidence="23">The sequence shown here is derived from an EMBL/GenBank/DDBJ whole genome shotgun (WGS) entry which is preliminary data.</text>
</comment>
<gene>
    <name evidence="23" type="primary">Trhde</name>
    <name evidence="23" type="ORF">TNCT_600421</name>
</gene>
<comment type="similarity">
    <text evidence="3 19">Belongs to the peptidase M1 family.</text>
</comment>
<evidence type="ECO:0000256" key="2">
    <source>
        <dbReference type="ARBA" id="ARBA00004609"/>
    </source>
</evidence>
<keyword evidence="6" id="KW-0336">GPI-anchor</keyword>
<evidence type="ECO:0000256" key="9">
    <source>
        <dbReference type="ARBA" id="ARBA00022729"/>
    </source>
</evidence>
<dbReference type="EC" id="3.4.11.-" evidence="19"/>
<feature type="transmembrane region" description="Helical" evidence="19">
    <location>
        <begin position="32"/>
        <end position="53"/>
    </location>
</feature>
<evidence type="ECO:0000256" key="18">
    <source>
        <dbReference type="PIRSR" id="PIRSR634016-4"/>
    </source>
</evidence>
<keyword evidence="11 17" id="KW-0862">Zinc</keyword>
<dbReference type="GO" id="GO:0016285">
    <property type="term" value="F:alanyl aminopeptidase activity"/>
    <property type="evidence" value="ECO:0007669"/>
    <property type="project" value="UniProtKB-EC"/>
</dbReference>
<dbReference type="GO" id="GO:0006508">
    <property type="term" value="P:proteolysis"/>
    <property type="evidence" value="ECO:0007669"/>
    <property type="project" value="UniProtKB-KW"/>
</dbReference>
<keyword evidence="5" id="KW-1003">Cell membrane</keyword>
<organism evidence="23 24">
    <name type="scientific">Trichonephila clavata</name>
    <name type="common">Joro spider</name>
    <name type="synonym">Nephila clavata</name>
    <dbReference type="NCBI Taxonomy" id="2740835"/>
    <lineage>
        <taxon>Eukaryota</taxon>
        <taxon>Metazoa</taxon>
        <taxon>Ecdysozoa</taxon>
        <taxon>Arthropoda</taxon>
        <taxon>Chelicerata</taxon>
        <taxon>Arachnida</taxon>
        <taxon>Araneae</taxon>
        <taxon>Araneomorphae</taxon>
        <taxon>Entelegynae</taxon>
        <taxon>Araneoidea</taxon>
        <taxon>Nephilidae</taxon>
        <taxon>Trichonephila</taxon>
    </lineage>
</organism>
<dbReference type="Gene3D" id="1.25.50.20">
    <property type="match status" value="1"/>
</dbReference>
<dbReference type="Gene3D" id="1.10.390.10">
    <property type="entry name" value="Neutral Protease Domain 2"/>
    <property type="match status" value="1"/>
</dbReference>
<keyword evidence="19" id="KW-1133">Transmembrane helix</keyword>
<dbReference type="GO" id="GO:0070006">
    <property type="term" value="F:metalloaminopeptidase activity"/>
    <property type="evidence" value="ECO:0007669"/>
    <property type="project" value="TreeGrafter"/>
</dbReference>
<keyword evidence="7 19" id="KW-0645">Protease</keyword>
<evidence type="ECO:0000256" key="4">
    <source>
        <dbReference type="ARBA" id="ARBA00022438"/>
    </source>
</evidence>
<dbReference type="EMBL" id="BMAO01006163">
    <property type="protein sequence ID" value="GFR06568.1"/>
    <property type="molecule type" value="Genomic_DNA"/>
</dbReference>
<keyword evidence="8 17" id="KW-0479">Metal-binding</keyword>
<keyword evidence="24" id="KW-1185">Reference proteome</keyword>
<protein>
    <recommendedName>
        <fullName evidence="19">Aminopeptidase</fullName>
        <ecNumber evidence="19">3.4.11.-</ecNumber>
    </recommendedName>
</protein>
<keyword evidence="6" id="KW-0449">Lipoprotein</keyword>
<evidence type="ECO:0000256" key="19">
    <source>
        <dbReference type="RuleBase" id="RU364040"/>
    </source>
</evidence>
<evidence type="ECO:0000256" key="13">
    <source>
        <dbReference type="ARBA" id="ARBA00023136"/>
    </source>
</evidence>
<sequence length="860" mass="99463">MSRVNSVIMGNVTERNKTSGPKNTFFRILRRVQIGVLIIGTLLFLAWCFSYLLHDTRTNSKSNSFKSASLIASEKDCCGAGDKAEHKEDEDIGLLPGNVVPHHYNLTLQLFMPPQYNFTTRGNVEILIECIRETKLIVLHARDLVLESENVVLVDEMAEVNSSFSTNVSTDSQKQQILIYLNETLQPKSKYILEIPFYGSINNVSVGLYRSSYLAEDGNIQIWSRNDMVQYGELAHEITPVILRYLEEYIEVPFTMPKLDLVAVPSFLHAAMENWGLITFDESALLFNPNKSSTENRVFVTLVIGHELAHQWFGNLVTASWWDSIWLNEGFATYYEYIGVDRLQPQWNIIHVFIATIYEVLETDSLVSTRAMGAPVQAEEVLEAFDEISYLKGGAIVRMLQNFIGEENFKKGLKWNRNKQGIKQIMTTWTSQSGYPVVKIERNYENRTAEITQKPFSLELDDEEESIKVLDERLWSVPVMYTDGSELDWSTKADFWLTSKSDVVKNLPNESTWIIANVQQVGYYRVNYDADNWNLILEQLLENHTKIHVINRAQILNDILNLARSDEVDYALALNMTKYLFFETEYLPWQAAFTAFKYLDIMLAKTPGHDEFKEYLITIMTPLYHQLGWSSNLDENDILSKFLRKNILKWSCNYDNPDCVKKALSMFKEWKEGSSENQTLSTDDREIVLCTGIARGPSEDWEFMWKRYLQSNFKPEKNTLLKSLACTRETRLLRKLLKRAMDSSSGVPLQDGSDVFVYVAENFYGRDIVYDFFKRHMDEISFRFGSFAFAGGNIVDRVTASLNTENEIEELQSILKGRKTSIKEIHRNLKIALHRSKNNREWMKNKYDEVNNWLQENKIT</sequence>
<evidence type="ECO:0000256" key="12">
    <source>
        <dbReference type="ARBA" id="ARBA00023049"/>
    </source>
</evidence>
<dbReference type="InterPro" id="IPR001930">
    <property type="entry name" value="Peptidase_M1"/>
</dbReference>
<evidence type="ECO:0000256" key="17">
    <source>
        <dbReference type="PIRSR" id="PIRSR634016-3"/>
    </source>
</evidence>
<reference evidence="23" key="1">
    <citation type="submission" date="2020-07" db="EMBL/GenBank/DDBJ databases">
        <title>Multicomponent nature underlies the extraordinary mechanical properties of spider dragline silk.</title>
        <authorList>
            <person name="Kono N."/>
            <person name="Nakamura H."/>
            <person name="Mori M."/>
            <person name="Yoshida Y."/>
            <person name="Ohtoshi R."/>
            <person name="Malay A.D."/>
            <person name="Moran D.A.P."/>
            <person name="Tomita M."/>
            <person name="Numata K."/>
            <person name="Arakawa K."/>
        </authorList>
    </citation>
    <scope>NUCLEOTIDE SEQUENCE</scope>
</reference>